<feature type="region of interest" description="Disordered" evidence="1">
    <location>
        <begin position="1"/>
        <end position="64"/>
    </location>
</feature>
<accession>A0A5B0LT23</accession>
<evidence type="ECO:0000256" key="1">
    <source>
        <dbReference type="SAM" id="MobiDB-lite"/>
    </source>
</evidence>
<feature type="compositionally biased region" description="Basic and acidic residues" evidence="1">
    <location>
        <begin position="8"/>
        <end position="18"/>
    </location>
</feature>
<evidence type="ECO:0000313" key="2">
    <source>
        <dbReference type="EMBL" id="KAA1068157.1"/>
    </source>
</evidence>
<dbReference type="Proteomes" id="UP000325313">
    <property type="component" value="Unassembled WGS sequence"/>
</dbReference>
<dbReference type="AlphaFoldDB" id="A0A5B0LT23"/>
<organism evidence="2 3">
    <name type="scientific">Puccinia graminis f. sp. tritici</name>
    <dbReference type="NCBI Taxonomy" id="56615"/>
    <lineage>
        <taxon>Eukaryota</taxon>
        <taxon>Fungi</taxon>
        <taxon>Dikarya</taxon>
        <taxon>Basidiomycota</taxon>
        <taxon>Pucciniomycotina</taxon>
        <taxon>Pucciniomycetes</taxon>
        <taxon>Pucciniales</taxon>
        <taxon>Pucciniaceae</taxon>
        <taxon>Puccinia</taxon>
    </lineage>
</organism>
<proteinExistence type="predicted"/>
<sequence length="99" mass="10778">MDPPLQEGRAKERTHQERYSGFLTSGGDDNRTPLPSPHAHAPAPPKGACDQTRPSRKGGFDRTPLGSVFFQEITLPRGVQKNPPLLEGRVGLHASQEPT</sequence>
<dbReference type="EMBL" id="VDEP01000506">
    <property type="protein sequence ID" value="KAA1068157.1"/>
    <property type="molecule type" value="Genomic_DNA"/>
</dbReference>
<protein>
    <submittedName>
        <fullName evidence="2">Uncharacterized protein</fullName>
    </submittedName>
</protein>
<gene>
    <name evidence="2" type="ORF">PGTUg99_022815</name>
</gene>
<reference evidence="2 3" key="1">
    <citation type="submission" date="2019-05" db="EMBL/GenBank/DDBJ databases">
        <title>Emergence of the Ug99 lineage of the wheat stem rust pathogen through somatic hybridization.</title>
        <authorList>
            <person name="Li F."/>
            <person name="Upadhyaya N.M."/>
            <person name="Sperschneider J."/>
            <person name="Matny O."/>
            <person name="Nguyen-Phuc H."/>
            <person name="Mago R."/>
            <person name="Raley C."/>
            <person name="Miller M.E."/>
            <person name="Silverstein K.A.T."/>
            <person name="Henningsen E."/>
            <person name="Hirsch C.D."/>
            <person name="Visser B."/>
            <person name="Pretorius Z.A."/>
            <person name="Steffenson B.J."/>
            <person name="Schwessinger B."/>
            <person name="Dodds P.N."/>
            <person name="Figueroa M."/>
        </authorList>
    </citation>
    <scope>NUCLEOTIDE SEQUENCE [LARGE SCALE GENOMIC DNA]</scope>
    <source>
        <strain evidence="2 3">Ug99</strain>
    </source>
</reference>
<evidence type="ECO:0000313" key="3">
    <source>
        <dbReference type="Proteomes" id="UP000325313"/>
    </source>
</evidence>
<name>A0A5B0LT23_PUCGR</name>
<feature type="region of interest" description="Disordered" evidence="1">
    <location>
        <begin position="77"/>
        <end position="99"/>
    </location>
</feature>
<comment type="caution">
    <text evidence="2">The sequence shown here is derived from an EMBL/GenBank/DDBJ whole genome shotgun (WGS) entry which is preliminary data.</text>
</comment>